<sequence length="252" mass="25959">MAVAPEGGGLPGAVAAEWTKLWTVRAAYLCLVAGVALMGVFTFYYGSIARINGHPVQPVGNAPVAAAVLVQFAVGVLAMTSVTAEYATTSVRATLLWVPVRHRVQLAKALVTGAVAFLAGVLLGVLGTVVAWVSFEGRATFDGATVGGQVLLLGVYLGLVAVLTVGMSFALRAPAGVLTVLFLLLYGVPTLLEGLGGEVLLTVNDHLPLAAGTHSMLGDEAPYPRPVGLLIVTGWAAVAHLAGREVLRRRDA</sequence>
<protein>
    <submittedName>
        <fullName evidence="2">ABC transporter permease</fullName>
    </submittedName>
</protein>
<feature type="transmembrane region" description="Helical" evidence="1">
    <location>
        <begin position="109"/>
        <end position="135"/>
    </location>
</feature>
<feature type="transmembrane region" description="Helical" evidence="1">
    <location>
        <begin position="178"/>
        <end position="203"/>
    </location>
</feature>
<feature type="transmembrane region" description="Helical" evidence="1">
    <location>
        <begin position="150"/>
        <end position="171"/>
    </location>
</feature>
<organism evidence="2 3">
    <name type="scientific">Streptomyces camponoticapitis</name>
    <dbReference type="NCBI Taxonomy" id="1616125"/>
    <lineage>
        <taxon>Bacteria</taxon>
        <taxon>Bacillati</taxon>
        <taxon>Actinomycetota</taxon>
        <taxon>Actinomycetes</taxon>
        <taxon>Kitasatosporales</taxon>
        <taxon>Streptomycetaceae</taxon>
        <taxon>Streptomyces</taxon>
    </lineage>
</organism>
<evidence type="ECO:0000313" key="2">
    <source>
        <dbReference type="EMBL" id="GGJ85253.1"/>
    </source>
</evidence>
<feature type="transmembrane region" description="Helical" evidence="1">
    <location>
        <begin position="223"/>
        <end position="242"/>
    </location>
</feature>
<feature type="transmembrane region" description="Helical" evidence="1">
    <location>
        <begin position="65"/>
        <end position="88"/>
    </location>
</feature>
<keyword evidence="3" id="KW-1185">Reference proteome</keyword>
<reference evidence="3" key="1">
    <citation type="journal article" date="2019" name="Int. J. Syst. Evol. Microbiol.">
        <title>The Global Catalogue of Microorganisms (GCM) 10K type strain sequencing project: providing services to taxonomists for standard genome sequencing and annotation.</title>
        <authorList>
            <consortium name="The Broad Institute Genomics Platform"/>
            <consortium name="The Broad Institute Genome Sequencing Center for Infectious Disease"/>
            <person name="Wu L."/>
            <person name="Ma J."/>
        </authorList>
    </citation>
    <scope>NUCLEOTIDE SEQUENCE [LARGE SCALE GENOMIC DNA]</scope>
    <source>
        <strain evidence="3">CGMCC 4.7275</strain>
    </source>
</reference>
<comment type="caution">
    <text evidence="2">The sequence shown here is derived from an EMBL/GenBank/DDBJ whole genome shotgun (WGS) entry which is preliminary data.</text>
</comment>
<evidence type="ECO:0000313" key="3">
    <source>
        <dbReference type="Proteomes" id="UP000660265"/>
    </source>
</evidence>
<dbReference type="Proteomes" id="UP000660265">
    <property type="component" value="Unassembled WGS sequence"/>
</dbReference>
<accession>A0ABQ2E2A2</accession>
<keyword evidence="1" id="KW-0812">Transmembrane</keyword>
<dbReference type="EMBL" id="BMMV01000004">
    <property type="protein sequence ID" value="GGJ85253.1"/>
    <property type="molecule type" value="Genomic_DNA"/>
</dbReference>
<keyword evidence="1" id="KW-1133">Transmembrane helix</keyword>
<name>A0ABQ2E2A2_9ACTN</name>
<evidence type="ECO:0000256" key="1">
    <source>
        <dbReference type="SAM" id="Phobius"/>
    </source>
</evidence>
<feature type="transmembrane region" description="Helical" evidence="1">
    <location>
        <begin position="26"/>
        <end position="45"/>
    </location>
</feature>
<gene>
    <name evidence="2" type="ORF">GCM10011583_16100</name>
</gene>
<proteinExistence type="predicted"/>
<keyword evidence="1" id="KW-0472">Membrane</keyword>